<reference evidence="14 15" key="2">
    <citation type="submission" date="2016-08" db="EMBL/GenBank/DDBJ databases">
        <title>Pervasive Adenine N6-methylation of Active Genes in Fungi.</title>
        <authorList>
            <consortium name="DOE Joint Genome Institute"/>
            <person name="Mondo S.J."/>
            <person name="Dannebaum R.O."/>
            <person name="Kuo R.C."/>
            <person name="Labutti K."/>
            <person name="Haridas S."/>
            <person name="Kuo A."/>
            <person name="Salamov A."/>
            <person name="Ahrendt S.R."/>
            <person name="Lipzen A."/>
            <person name="Sullivan W."/>
            <person name="Andreopoulos W.B."/>
            <person name="Clum A."/>
            <person name="Lindquist E."/>
            <person name="Daum C."/>
            <person name="Ramamoorthy G.K."/>
            <person name="Gryganskyi A."/>
            <person name="Culley D."/>
            <person name="Magnuson J.K."/>
            <person name="James T.Y."/>
            <person name="O'Malley M.A."/>
            <person name="Stajich J.E."/>
            <person name="Spatafora J.W."/>
            <person name="Visel A."/>
            <person name="Grigoriev I.V."/>
        </authorList>
    </citation>
    <scope>NUCLEOTIDE SEQUENCE [LARGE SCALE GENOMIC DNA]</scope>
    <source>
        <strain evidence="15">finn</strain>
    </source>
</reference>
<evidence type="ECO:0000313" key="15">
    <source>
        <dbReference type="Proteomes" id="UP000193719"/>
    </source>
</evidence>
<comment type="similarity">
    <text evidence="12">Belongs to the ubiquitin-conjugating enzyme family.</text>
</comment>
<dbReference type="OrthoDB" id="6600758at2759"/>
<keyword evidence="3" id="KW-0808">Transferase</keyword>
<dbReference type="GO" id="GO:0005524">
    <property type="term" value="F:ATP binding"/>
    <property type="evidence" value="ECO:0007669"/>
    <property type="project" value="UniProtKB-UniRule"/>
</dbReference>
<dbReference type="InterPro" id="IPR000608">
    <property type="entry name" value="UBC"/>
</dbReference>
<dbReference type="Proteomes" id="UP000193719">
    <property type="component" value="Unassembled WGS sequence"/>
</dbReference>
<dbReference type="Gene3D" id="3.10.110.10">
    <property type="entry name" value="Ubiquitin Conjugating Enzyme"/>
    <property type="match status" value="1"/>
</dbReference>
<dbReference type="InterPro" id="IPR023313">
    <property type="entry name" value="UBQ-conjugating_AS"/>
</dbReference>
<evidence type="ECO:0000256" key="3">
    <source>
        <dbReference type="ARBA" id="ARBA00022679"/>
    </source>
</evidence>
<dbReference type="SUPFAM" id="SSF54495">
    <property type="entry name" value="UBC-like"/>
    <property type="match status" value="1"/>
</dbReference>
<dbReference type="GO" id="GO:0016925">
    <property type="term" value="P:protein sumoylation"/>
    <property type="evidence" value="ECO:0007669"/>
    <property type="project" value="UniProtKB-ARBA"/>
</dbReference>
<evidence type="ECO:0000256" key="10">
    <source>
        <dbReference type="ARBA" id="ARBA00081544"/>
    </source>
</evidence>
<dbReference type="CDD" id="cd23798">
    <property type="entry name" value="UBCc_UBE2I"/>
    <property type="match status" value="1"/>
</dbReference>
<comment type="pathway">
    <text evidence="2">Protein modification; protein sumoylation.</text>
</comment>
<dbReference type="GO" id="GO:0005694">
    <property type="term" value="C:chromosome"/>
    <property type="evidence" value="ECO:0007669"/>
    <property type="project" value="UniProtKB-ARBA"/>
</dbReference>
<dbReference type="SMART" id="SM00212">
    <property type="entry name" value="UBCc"/>
    <property type="match status" value="1"/>
</dbReference>
<comment type="subcellular location">
    <subcellularLocation>
        <location evidence="1">Nucleus</location>
    </subcellularLocation>
</comment>
<dbReference type="Pfam" id="PF00179">
    <property type="entry name" value="UQ_con"/>
    <property type="match status" value="1"/>
</dbReference>
<protein>
    <recommendedName>
        <fullName evidence="8">SUMO-conjugating enzyme UBC9</fullName>
    </recommendedName>
    <alternativeName>
        <fullName evidence="9">Ubiquitin carrier protein 9</fullName>
    </alternativeName>
    <alternativeName>
        <fullName evidence="10">Ubiquitin-conjugating enzyme E2-18 kDa</fullName>
    </alternativeName>
</protein>
<evidence type="ECO:0000256" key="7">
    <source>
        <dbReference type="ARBA" id="ARBA00023242"/>
    </source>
</evidence>
<evidence type="ECO:0000256" key="12">
    <source>
        <dbReference type="RuleBase" id="RU362109"/>
    </source>
</evidence>
<dbReference type="InterPro" id="IPR050113">
    <property type="entry name" value="Ub_conjugating_enzyme"/>
</dbReference>
<dbReference type="EMBL" id="MCFH01000054">
    <property type="protein sequence ID" value="ORX43268.1"/>
    <property type="molecule type" value="Genomic_DNA"/>
</dbReference>
<dbReference type="PANTHER" id="PTHR24067">
    <property type="entry name" value="UBIQUITIN-CONJUGATING ENZYME E2"/>
    <property type="match status" value="1"/>
</dbReference>
<feature type="domain" description="UBC core" evidence="13">
    <location>
        <begin position="6"/>
        <end position="159"/>
    </location>
</feature>
<keyword evidence="6 12" id="KW-0067">ATP-binding</keyword>
<keyword evidence="4 12" id="KW-0547">Nucleotide-binding</keyword>
<name>A0A1Y1UY51_9FUNG</name>
<gene>
    <name evidence="14" type="ORF">BCR36DRAFT_361313</name>
</gene>
<dbReference type="STRING" id="1754191.A0A1Y1UY51"/>
<evidence type="ECO:0000256" key="2">
    <source>
        <dbReference type="ARBA" id="ARBA00004718"/>
    </source>
</evidence>
<evidence type="ECO:0000256" key="1">
    <source>
        <dbReference type="ARBA" id="ARBA00004123"/>
    </source>
</evidence>
<evidence type="ECO:0000256" key="9">
    <source>
        <dbReference type="ARBA" id="ARBA00044296"/>
    </source>
</evidence>
<dbReference type="GO" id="GO:0005634">
    <property type="term" value="C:nucleus"/>
    <property type="evidence" value="ECO:0007669"/>
    <property type="project" value="UniProtKB-SubCell"/>
</dbReference>
<reference evidence="14 15" key="1">
    <citation type="submission" date="2016-08" db="EMBL/GenBank/DDBJ databases">
        <title>Genomes of anaerobic fungi encode conserved fungal cellulosomes for biomass hydrolysis.</title>
        <authorList>
            <consortium name="DOE Joint Genome Institute"/>
            <person name="Haitjema C.H."/>
            <person name="Gilmore S.P."/>
            <person name="Henske J.K."/>
            <person name="Solomon K.V."/>
            <person name="De Groot R."/>
            <person name="Kuo A."/>
            <person name="Mondo S.J."/>
            <person name="Salamov A.A."/>
            <person name="Labutti K."/>
            <person name="Zhao Z."/>
            <person name="Chiniquy J."/>
            <person name="Barry K."/>
            <person name="Brewer H.M."/>
            <person name="Purvine S.O."/>
            <person name="Wright A.T."/>
            <person name="Boxma B."/>
            <person name="Van Alen T."/>
            <person name="Hackstein J.H."/>
            <person name="Baker S.E."/>
            <person name="Grigoriev I.V."/>
            <person name="O'Malley M.A."/>
        </authorList>
    </citation>
    <scope>NUCLEOTIDE SEQUENCE [LARGE SCALE GENOMIC DNA]</scope>
    <source>
        <strain evidence="15">finn</strain>
    </source>
</reference>
<organism evidence="14 15">
    <name type="scientific">Piromyces finnis</name>
    <dbReference type="NCBI Taxonomy" id="1754191"/>
    <lineage>
        <taxon>Eukaryota</taxon>
        <taxon>Fungi</taxon>
        <taxon>Fungi incertae sedis</taxon>
        <taxon>Chytridiomycota</taxon>
        <taxon>Chytridiomycota incertae sedis</taxon>
        <taxon>Neocallimastigomycetes</taxon>
        <taxon>Neocallimastigales</taxon>
        <taxon>Neocallimastigaceae</taxon>
        <taxon>Piromyces</taxon>
    </lineage>
</organism>
<keyword evidence="7" id="KW-0539">Nucleus</keyword>
<feature type="active site" description="Glycyl thioester intermediate" evidence="11">
    <location>
        <position position="95"/>
    </location>
</feature>
<evidence type="ECO:0000313" key="14">
    <source>
        <dbReference type="EMBL" id="ORX43268.1"/>
    </source>
</evidence>
<dbReference type="PROSITE" id="PS00183">
    <property type="entry name" value="UBC_1"/>
    <property type="match status" value="1"/>
</dbReference>
<accession>A0A1Y1UY51</accession>
<comment type="caution">
    <text evidence="14">The sequence shown here is derived from an EMBL/GenBank/DDBJ whole genome shotgun (WGS) entry which is preliminary data.</text>
</comment>
<evidence type="ECO:0000256" key="5">
    <source>
        <dbReference type="ARBA" id="ARBA00022786"/>
    </source>
</evidence>
<evidence type="ECO:0000256" key="11">
    <source>
        <dbReference type="PROSITE-ProRule" id="PRU10133"/>
    </source>
</evidence>
<dbReference type="PROSITE" id="PS50127">
    <property type="entry name" value="UBC_2"/>
    <property type="match status" value="1"/>
</dbReference>
<proteinExistence type="inferred from homology"/>
<keyword evidence="15" id="KW-1185">Reference proteome</keyword>
<dbReference type="FunFam" id="3.10.110.10:FF:000035">
    <property type="entry name" value="SUMO-conjugating enzyme ubc9"/>
    <property type="match status" value="1"/>
</dbReference>
<evidence type="ECO:0000256" key="4">
    <source>
        <dbReference type="ARBA" id="ARBA00022741"/>
    </source>
</evidence>
<sequence length="159" mass="18441">MTSKSLCVTRLIEERKLWRKDHPYGFWARPLKLPNGDMDIMTWQAGIPGKEGTDWEGGVYKLQMTFTEEYPQKPPKCKFVPPLFHPNVYPSGTVCLSILNEDQDWKPSITIKDILTGIQVLLNEPNPDSPAQEKAYYMYMRDKESYIKQVKQQAKDNAE</sequence>
<evidence type="ECO:0000256" key="8">
    <source>
        <dbReference type="ARBA" id="ARBA00039165"/>
    </source>
</evidence>
<dbReference type="AlphaFoldDB" id="A0A1Y1UY51"/>
<dbReference type="GO" id="GO:0019787">
    <property type="term" value="F:ubiquitin-like protein transferase activity"/>
    <property type="evidence" value="ECO:0007669"/>
    <property type="project" value="UniProtKB-ARBA"/>
</dbReference>
<dbReference type="InterPro" id="IPR016135">
    <property type="entry name" value="UBQ-conjugating_enzyme/RWD"/>
</dbReference>
<keyword evidence="5 12" id="KW-0833">Ubl conjugation pathway</keyword>
<evidence type="ECO:0000256" key="6">
    <source>
        <dbReference type="ARBA" id="ARBA00022840"/>
    </source>
</evidence>
<evidence type="ECO:0000259" key="13">
    <source>
        <dbReference type="PROSITE" id="PS50127"/>
    </source>
</evidence>